<proteinExistence type="predicted"/>
<accession>A0A4D6MYU8</accession>
<sequence>MAGQNPRRQRRPPRVDHQEGVTGIRIAFLLHSPSRAWQGSFLSEDVIDTTSVTITARLEWRMSLRLK</sequence>
<name>A0A4D6MYU8_VIGUN</name>
<dbReference type="EMBL" id="CP039353">
    <property type="protein sequence ID" value="QCE05864.1"/>
    <property type="molecule type" value="Genomic_DNA"/>
</dbReference>
<reference evidence="1 2" key="1">
    <citation type="submission" date="2019-04" db="EMBL/GenBank/DDBJ databases">
        <title>An improved genome assembly and genetic linkage map for asparagus bean, Vigna unguiculata ssp. sesquipedialis.</title>
        <authorList>
            <person name="Xia Q."/>
            <person name="Zhang R."/>
            <person name="Dong Y."/>
        </authorList>
    </citation>
    <scope>NUCLEOTIDE SEQUENCE [LARGE SCALE GENOMIC DNA]</scope>
    <source>
        <tissue evidence="1">Leaf</tissue>
    </source>
</reference>
<dbReference type="AlphaFoldDB" id="A0A4D6MYU8"/>
<evidence type="ECO:0000313" key="1">
    <source>
        <dbReference type="EMBL" id="QCE05864.1"/>
    </source>
</evidence>
<organism evidence="1 2">
    <name type="scientific">Vigna unguiculata</name>
    <name type="common">Cowpea</name>
    <dbReference type="NCBI Taxonomy" id="3917"/>
    <lineage>
        <taxon>Eukaryota</taxon>
        <taxon>Viridiplantae</taxon>
        <taxon>Streptophyta</taxon>
        <taxon>Embryophyta</taxon>
        <taxon>Tracheophyta</taxon>
        <taxon>Spermatophyta</taxon>
        <taxon>Magnoliopsida</taxon>
        <taxon>eudicotyledons</taxon>
        <taxon>Gunneridae</taxon>
        <taxon>Pentapetalae</taxon>
        <taxon>rosids</taxon>
        <taxon>fabids</taxon>
        <taxon>Fabales</taxon>
        <taxon>Fabaceae</taxon>
        <taxon>Papilionoideae</taxon>
        <taxon>50 kb inversion clade</taxon>
        <taxon>NPAAA clade</taxon>
        <taxon>indigoferoid/millettioid clade</taxon>
        <taxon>Phaseoleae</taxon>
        <taxon>Vigna</taxon>
    </lineage>
</organism>
<dbReference type="Proteomes" id="UP000501690">
    <property type="component" value="Linkage Group LG9"/>
</dbReference>
<evidence type="ECO:0000313" key="2">
    <source>
        <dbReference type="Proteomes" id="UP000501690"/>
    </source>
</evidence>
<gene>
    <name evidence="1" type="ORF">DEO72_LG9g872</name>
</gene>
<keyword evidence="2" id="KW-1185">Reference proteome</keyword>
<protein>
    <submittedName>
        <fullName evidence="1">Uncharacterized protein</fullName>
    </submittedName>
</protein>